<reference evidence="7 8" key="1">
    <citation type="submission" date="2019-07" db="EMBL/GenBank/DDBJ databases">
        <title>Whole genome shotgun sequence of Pseudonocardia asaccharolytica NBRC 16224.</title>
        <authorList>
            <person name="Hosoyama A."/>
            <person name="Uohara A."/>
            <person name="Ohji S."/>
            <person name="Ichikawa N."/>
        </authorList>
    </citation>
    <scope>NUCLEOTIDE SEQUENCE [LARGE SCALE GENOMIC DNA]</scope>
    <source>
        <strain evidence="7 8">NBRC 16224</strain>
    </source>
</reference>
<dbReference type="InterPro" id="IPR011761">
    <property type="entry name" value="ATP-grasp"/>
</dbReference>
<dbReference type="STRING" id="1123024.GCA_000423625_02328"/>
<gene>
    <name evidence="7" type="ORF">PA7_07500</name>
</gene>
<feature type="compositionally biased region" description="Pro residues" evidence="5">
    <location>
        <begin position="401"/>
        <end position="415"/>
    </location>
</feature>
<dbReference type="AlphaFoldDB" id="A0A511CXC7"/>
<dbReference type="Gene3D" id="3.30.1490.20">
    <property type="entry name" value="ATP-grasp fold, A domain"/>
    <property type="match status" value="1"/>
</dbReference>
<keyword evidence="8" id="KW-1185">Reference proteome</keyword>
<evidence type="ECO:0000313" key="8">
    <source>
        <dbReference type="Proteomes" id="UP000321328"/>
    </source>
</evidence>
<feature type="domain" description="ATP-grasp" evidence="6">
    <location>
        <begin position="124"/>
        <end position="318"/>
    </location>
</feature>
<protein>
    <recommendedName>
        <fullName evidence="6">ATP-grasp domain-containing protein</fullName>
    </recommendedName>
</protein>
<evidence type="ECO:0000256" key="2">
    <source>
        <dbReference type="ARBA" id="ARBA00022741"/>
    </source>
</evidence>
<keyword evidence="1" id="KW-0436">Ligase</keyword>
<keyword evidence="2 4" id="KW-0547">Nucleotide-binding</keyword>
<sequence length="423" mass="46665">MSRAARTGRPPVILLGGDLNTLSAARSLGTLGAPVYAIGAAPVANRSRFVRPIRPPSRPDTAAAWAACLRGPDTDHLRGAVVLAASDIGLSVLARHRAELSDRFRLDISDVAAQLAMLDKLSTYELAVEAGVPTPRFWRCDGPDDVERYRDELVFPLIVKPLLSHQYQAAFPGLSKFRLVHDVDALLAAHRELTRAGIGVLLVEQIPGPDDLLCSYYTYLDQSGTPTFDFTKRVPRRYPPGMGLGCYHVTDWNPEVREVALRLFTYVGLRGVANAEFKRDVRDGRLKLIECNARFTAANCLLTAAGIDLARYVYLRVLGENPILPTRYRTGLWLIHHMVDLRAFLVLRRRGELGTGAWLRSLLRPQTLAVLRWDDPLPAIVRSEIWAAAGRAAAALRGTRPAPPQRSWPAHPGPPLHTGSGRR</sequence>
<proteinExistence type="predicted"/>
<keyword evidence="3 4" id="KW-0067">ATP-binding</keyword>
<evidence type="ECO:0000313" key="7">
    <source>
        <dbReference type="EMBL" id="GEL16913.1"/>
    </source>
</evidence>
<dbReference type="EMBL" id="BJVI01000004">
    <property type="protein sequence ID" value="GEL16913.1"/>
    <property type="molecule type" value="Genomic_DNA"/>
</dbReference>
<dbReference type="PROSITE" id="PS50975">
    <property type="entry name" value="ATP_GRASP"/>
    <property type="match status" value="1"/>
</dbReference>
<dbReference type="SUPFAM" id="SSF56059">
    <property type="entry name" value="Glutathione synthetase ATP-binding domain-like"/>
    <property type="match status" value="1"/>
</dbReference>
<evidence type="ECO:0000256" key="5">
    <source>
        <dbReference type="SAM" id="MobiDB-lite"/>
    </source>
</evidence>
<dbReference type="Proteomes" id="UP000321328">
    <property type="component" value="Unassembled WGS sequence"/>
</dbReference>
<dbReference type="InterPro" id="IPR052032">
    <property type="entry name" value="ATP-dep_AA_Ligase"/>
</dbReference>
<dbReference type="PANTHER" id="PTHR43585:SF2">
    <property type="entry name" value="ATP-GRASP ENZYME FSQD"/>
    <property type="match status" value="1"/>
</dbReference>
<organism evidence="7 8">
    <name type="scientific">Pseudonocardia asaccharolytica DSM 44247 = NBRC 16224</name>
    <dbReference type="NCBI Taxonomy" id="1123024"/>
    <lineage>
        <taxon>Bacteria</taxon>
        <taxon>Bacillati</taxon>
        <taxon>Actinomycetota</taxon>
        <taxon>Actinomycetes</taxon>
        <taxon>Pseudonocardiales</taxon>
        <taxon>Pseudonocardiaceae</taxon>
        <taxon>Pseudonocardia</taxon>
    </lineage>
</organism>
<dbReference type="GO" id="GO:0005524">
    <property type="term" value="F:ATP binding"/>
    <property type="evidence" value="ECO:0007669"/>
    <property type="project" value="UniProtKB-UniRule"/>
</dbReference>
<dbReference type="GO" id="GO:0046872">
    <property type="term" value="F:metal ion binding"/>
    <property type="evidence" value="ECO:0007669"/>
    <property type="project" value="InterPro"/>
</dbReference>
<feature type="region of interest" description="Disordered" evidence="5">
    <location>
        <begin position="398"/>
        <end position="423"/>
    </location>
</feature>
<dbReference type="RefSeq" id="WP_028930154.1">
    <property type="nucleotide sequence ID" value="NZ_AUII01000008.1"/>
</dbReference>
<dbReference type="PANTHER" id="PTHR43585">
    <property type="entry name" value="FUMIPYRROLE BIOSYNTHESIS PROTEIN C"/>
    <property type="match status" value="1"/>
</dbReference>
<dbReference type="InterPro" id="IPR013815">
    <property type="entry name" value="ATP_grasp_subdomain_1"/>
</dbReference>
<dbReference type="OrthoDB" id="7625478at2"/>
<name>A0A511CXC7_9PSEU</name>
<dbReference type="GO" id="GO:0016874">
    <property type="term" value="F:ligase activity"/>
    <property type="evidence" value="ECO:0007669"/>
    <property type="project" value="UniProtKB-KW"/>
</dbReference>
<evidence type="ECO:0000256" key="4">
    <source>
        <dbReference type="PROSITE-ProRule" id="PRU00409"/>
    </source>
</evidence>
<comment type="caution">
    <text evidence="7">The sequence shown here is derived from an EMBL/GenBank/DDBJ whole genome shotgun (WGS) entry which is preliminary data.</text>
</comment>
<dbReference type="Gene3D" id="3.30.470.20">
    <property type="entry name" value="ATP-grasp fold, B domain"/>
    <property type="match status" value="1"/>
</dbReference>
<accession>A0A511CXC7</accession>
<evidence type="ECO:0000256" key="3">
    <source>
        <dbReference type="ARBA" id="ARBA00022840"/>
    </source>
</evidence>
<evidence type="ECO:0000259" key="6">
    <source>
        <dbReference type="PROSITE" id="PS50975"/>
    </source>
</evidence>
<evidence type="ECO:0000256" key="1">
    <source>
        <dbReference type="ARBA" id="ARBA00022598"/>
    </source>
</evidence>